<protein>
    <submittedName>
        <fullName evidence="5">GntR family transcriptional regulator</fullName>
    </submittedName>
</protein>
<dbReference type="InterPro" id="IPR036388">
    <property type="entry name" value="WH-like_DNA-bd_sf"/>
</dbReference>
<feature type="domain" description="HTH gntR-type" evidence="4">
    <location>
        <begin position="18"/>
        <end position="85"/>
    </location>
</feature>
<dbReference type="InterPro" id="IPR008920">
    <property type="entry name" value="TF_FadR/GntR_C"/>
</dbReference>
<dbReference type="Pfam" id="PF07729">
    <property type="entry name" value="FCD"/>
    <property type="match status" value="1"/>
</dbReference>
<dbReference type="SUPFAM" id="SSF48008">
    <property type="entry name" value="GntR ligand-binding domain-like"/>
    <property type="match status" value="1"/>
</dbReference>
<dbReference type="PANTHER" id="PTHR43537">
    <property type="entry name" value="TRANSCRIPTIONAL REGULATOR, GNTR FAMILY"/>
    <property type="match status" value="1"/>
</dbReference>
<comment type="caution">
    <text evidence="5">The sequence shown here is derived from an EMBL/GenBank/DDBJ whole genome shotgun (WGS) entry which is preliminary data.</text>
</comment>
<evidence type="ECO:0000256" key="3">
    <source>
        <dbReference type="ARBA" id="ARBA00023163"/>
    </source>
</evidence>
<name>A0A7C2JZJ2_9PLAN</name>
<evidence type="ECO:0000313" key="5">
    <source>
        <dbReference type="EMBL" id="HEN15420.1"/>
    </source>
</evidence>
<evidence type="ECO:0000259" key="4">
    <source>
        <dbReference type="PROSITE" id="PS50949"/>
    </source>
</evidence>
<keyword evidence="1" id="KW-0805">Transcription regulation</keyword>
<dbReference type="PANTHER" id="PTHR43537:SF24">
    <property type="entry name" value="GLUCONATE OPERON TRANSCRIPTIONAL REPRESSOR"/>
    <property type="match status" value="1"/>
</dbReference>
<dbReference type="InterPro" id="IPR000524">
    <property type="entry name" value="Tscrpt_reg_HTH_GntR"/>
</dbReference>
<dbReference type="GO" id="GO:0003700">
    <property type="term" value="F:DNA-binding transcription factor activity"/>
    <property type="evidence" value="ECO:0007669"/>
    <property type="project" value="InterPro"/>
</dbReference>
<dbReference type="AlphaFoldDB" id="A0A7C2JZJ2"/>
<gene>
    <name evidence="5" type="ORF">ENQ76_08145</name>
</gene>
<dbReference type="InterPro" id="IPR036390">
    <property type="entry name" value="WH_DNA-bd_sf"/>
</dbReference>
<dbReference type="PRINTS" id="PR00035">
    <property type="entry name" value="HTHGNTR"/>
</dbReference>
<evidence type="ECO:0000256" key="1">
    <source>
        <dbReference type="ARBA" id="ARBA00023015"/>
    </source>
</evidence>
<dbReference type="Gene3D" id="1.20.120.530">
    <property type="entry name" value="GntR ligand-binding domain-like"/>
    <property type="match status" value="1"/>
</dbReference>
<dbReference type="CDD" id="cd07377">
    <property type="entry name" value="WHTH_GntR"/>
    <property type="match status" value="1"/>
</dbReference>
<dbReference type="Gene3D" id="1.10.10.10">
    <property type="entry name" value="Winged helix-like DNA-binding domain superfamily/Winged helix DNA-binding domain"/>
    <property type="match status" value="1"/>
</dbReference>
<sequence>MSHADPSREDDRSKRRAGLMKNRAYHALKKLILDETIAPGAFLSERQLAAQLNMSKTPIKVALERLESEGFISVTPQQGIIVHDLSLAELAEHFEVRELLEPYVARRVAGTVSPEQRVRVEQNLAASRAAADALDAATTLWIDSEFHLMWCEFLGNREIMLTMQRLRDRIHRAIRRVTSLNPQRMLGSQLEHEHIAAAIFAGDGELAAKLSEEHLAYGRQLLVAPPNSLE</sequence>
<dbReference type="SMART" id="SM00345">
    <property type="entry name" value="HTH_GNTR"/>
    <property type="match status" value="1"/>
</dbReference>
<dbReference type="PROSITE" id="PS50949">
    <property type="entry name" value="HTH_GNTR"/>
    <property type="match status" value="1"/>
</dbReference>
<dbReference type="SUPFAM" id="SSF46785">
    <property type="entry name" value="Winged helix' DNA-binding domain"/>
    <property type="match status" value="1"/>
</dbReference>
<dbReference type="EMBL" id="DSOK01000238">
    <property type="protein sequence ID" value="HEN15420.1"/>
    <property type="molecule type" value="Genomic_DNA"/>
</dbReference>
<reference evidence="5" key="1">
    <citation type="journal article" date="2020" name="mSystems">
        <title>Genome- and Community-Level Interaction Insights into Carbon Utilization and Element Cycling Functions of Hydrothermarchaeota in Hydrothermal Sediment.</title>
        <authorList>
            <person name="Zhou Z."/>
            <person name="Liu Y."/>
            <person name="Xu W."/>
            <person name="Pan J."/>
            <person name="Luo Z.H."/>
            <person name="Li M."/>
        </authorList>
    </citation>
    <scope>NUCLEOTIDE SEQUENCE [LARGE SCALE GENOMIC DNA]</scope>
    <source>
        <strain evidence="5">SpSt-339</strain>
    </source>
</reference>
<evidence type="ECO:0000256" key="2">
    <source>
        <dbReference type="ARBA" id="ARBA00023125"/>
    </source>
</evidence>
<proteinExistence type="predicted"/>
<accession>A0A7C2JZJ2</accession>
<dbReference type="GO" id="GO:0003677">
    <property type="term" value="F:DNA binding"/>
    <property type="evidence" value="ECO:0007669"/>
    <property type="project" value="UniProtKB-KW"/>
</dbReference>
<dbReference type="InterPro" id="IPR011711">
    <property type="entry name" value="GntR_C"/>
</dbReference>
<dbReference type="Pfam" id="PF00392">
    <property type="entry name" value="GntR"/>
    <property type="match status" value="1"/>
</dbReference>
<keyword evidence="2" id="KW-0238">DNA-binding</keyword>
<organism evidence="5">
    <name type="scientific">Schlesneria paludicola</name>
    <dbReference type="NCBI Taxonomy" id="360056"/>
    <lineage>
        <taxon>Bacteria</taxon>
        <taxon>Pseudomonadati</taxon>
        <taxon>Planctomycetota</taxon>
        <taxon>Planctomycetia</taxon>
        <taxon>Planctomycetales</taxon>
        <taxon>Planctomycetaceae</taxon>
        <taxon>Schlesneria</taxon>
    </lineage>
</organism>
<dbReference type="SMART" id="SM00895">
    <property type="entry name" value="FCD"/>
    <property type="match status" value="1"/>
</dbReference>
<keyword evidence="3" id="KW-0804">Transcription</keyword>